<dbReference type="InterPro" id="IPR003599">
    <property type="entry name" value="Ig_sub"/>
</dbReference>
<reference evidence="5" key="3">
    <citation type="submission" date="2025-09" db="UniProtKB">
        <authorList>
            <consortium name="Ensembl"/>
        </authorList>
    </citation>
    <scope>IDENTIFICATION</scope>
</reference>
<dbReference type="OrthoDB" id="8960739at2759"/>
<evidence type="ECO:0000256" key="1">
    <source>
        <dbReference type="ARBA" id="ARBA00004370"/>
    </source>
</evidence>
<dbReference type="Gene3D" id="2.60.40.10">
    <property type="entry name" value="Immunoglobulins"/>
    <property type="match status" value="1"/>
</dbReference>
<reference evidence="5" key="1">
    <citation type="submission" date="2021-04" db="EMBL/GenBank/DDBJ databases">
        <authorList>
            <consortium name="Wellcome Sanger Institute Data Sharing"/>
        </authorList>
    </citation>
    <scope>NUCLEOTIDE SEQUENCE [LARGE SCALE GENOMIC DNA]</scope>
</reference>
<dbReference type="GO" id="GO:0001817">
    <property type="term" value="P:regulation of cytokine production"/>
    <property type="evidence" value="ECO:0007669"/>
    <property type="project" value="TreeGrafter"/>
</dbReference>
<dbReference type="GeneTree" id="ENSGT01090000260544"/>
<keyword evidence="2" id="KW-0472">Membrane</keyword>
<dbReference type="InterPro" id="IPR036179">
    <property type="entry name" value="Ig-like_dom_sf"/>
</dbReference>
<accession>A0A3Q1IMZ0</accession>
<dbReference type="Proteomes" id="UP000265040">
    <property type="component" value="Chromosome 18"/>
</dbReference>
<evidence type="ECO:0000256" key="2">
    <source>
        <dbReference type="ARBA" id="ARBA00023136"/>
    </source>
</evidence>
<dbReference type="InterPro" id="IPR007110">
    <property type="entry name" value="Ig-like_dom"/>
</dbReference>
<dbReference type="GO" id="GO:0050852">
    <property type="term" value="P:T cell receptor signaling pathway"/>
    <property type="evidence" value="ECO:0007669"/>
    <property type="project" value="TreeGrafter"/>
</dbReference>
<comment type="subcellular location">
    <subcellularLocation>
        <location evidence="1">Membrane</location>
    </subcellularLocation>
</comment>
<dbReference type="Pfam" id="PF07686">
    <property type="entry name" value="V-set"/>
    <property type="match status" value="1"/>
</dbReference>
<dbReference type="SUPFAM" id="SSF48726">
    <property type="entry name" value="Immunoglobulin"/>
    <property type="match status" value="1"/>
</dbReference>
<dbReference type="PANTHER" id="PTHR24100">
    <property type="entry name" value="BUTYROPHILIN"/>
    <property type="match status" value="1"/>
</dbReference>
<dbReference type="InterPro" id="IPR050504">
    <property type="entry name" value="IgSF_BTN/MOG"/>
</dbReference>
<dbReference type="GO" id="GO:0005102">
    <property type="term" value="F:signaling receptor binding"/>
    <property type="evidence" value="ECO:0007669"/>
    <property type="project" value="TreeGrafter"/>
</dbReference>
<proteinExistence type="predicted"/>
<dbReference type="PROSITE" id="PS50835">
    <property type="entry name" value="IG_LIKE"/>
    <property type="match status" value="1"/>
</dbReference>
<evidence type="ECO:0000259" key="4">
    <source>
        <dbReference type="PROSITE" id="PS50835"/>
    </source>
</evidence>
<dbReference type="SMART" id="SM00406">
    <property type="entry name" value="IGv"/>
    <property type="match status" value="1"/>
</dbReference>
<dbReference type="PANTHER" id="PTHR24100:SF151">
    <property type="entry name" value="ICOS LIGAND"/>
    <property type="match status" value="1"/>
</dbReference>
<dbReference type="InterPro" id="IPR013106">
    <property type="entry name" value="Ig_V-set"/>
</dbReference>
<evidence type="ECO:0000313" key="6">
    <source>
        <dbReference type="Proteomes" id="UP000265040"/>
    </source>
</evidence>
<dbReference type="SMART" id="SM00409">
    <property type="entry name" value="IG"/>
    <property type="match status" value="1"/>
</dbReference>
<name>A0A3Q1IMZ0_ANATE</name>
<protein>
    <recommendedName>
        <fullName evidence="4">Ig-like domain-containing protein</fullName>
    </recommendedName>
</protein>
<feature type="domain" description="Ig-like" evidence="4">
    <location>
        <begin position="36"/>
        <end position="132"/>
    </location>
</feature>
<evidence type="ECO:0000313" key="5">
    <source>
        <dbReference type="Ensembl" id="ENSATEP00000021725.2"/>
    </source>
</evidence>
<dbReference type="Ensembl" id="ENSATET00000022088.2">
    <property type="protein sequence ID" value="ENSATEP00000021725.2"/>
    <property type="gene ID" value="ENSATEG00000032635.1"/>
</dbReference>
<keyword evidence="6" id="KW-1185">Reference proteome</keyword>
<sequence length="183" mass="21353">LETSISLFVHDLLSLHCFHIHIYTIQQVRTGCSEPGDTVTLPCGVHSNISIIVVEWSRTDLETEYVFLQRGSRSESFNEHESFKNRVELKDREKKDGDVSLILRNVTFNDTGTYECRVVQRRTNHRKSFILETDPINIINLRVVEPGELVCVFFYLLVLLICCTLHKYVKLHLSIKFDFIFDF</sequence>
<evidence type="ECO:0000256" key="3">
    <source>
        <dbReference type="ARBA" id="ARBA00023319"/>
    </source>
</evidence>
<organism evidence="5 6">
    <name type="scientific">Anabas testudineus</name>
    <name type="common">Climbing perch</name>
    <name type="synonym">Anthias testudineus</name>
    <dbReference type="NCBI Taxonomy" id="64144"/>
    <lineage>
        <taxon>Eukaryota</taxon>
        <taxon>Metazoa</taxon>
        <taxon>Chordata</taxon>
        <taxon>Craniata</taxon>
        <taxon>Vertebrata</taxon>
        <taxon>Euteleostomi</taxon>
        <taxon>Actinopterygii</taxon>
        <taxon>Neopterygii</taxon>
        <taxon>Teleostei</taxon>
        <taxon>Neoteleostei</taxon>
        <taxon>Acanthomorphata</taxon>
        <taxon>Anabantaria</taxon>
        <taxon>Anabantiformes</taxon>
        <taxon>Anabantoidei</taxon>
        <taxon>Anabantidae</taxon>
        <taxon>Anabas</taxon>
    </lineage>
</organism>
<dbReference type="InterPro" id="IPR013783">
    <property type="entry name" value="Ig-like_fold"/>
</dbReference>
<keyword evidence="3" id="KW-0393">Immunoglobulin domain</keyword>
<dbReference type="AlphaFoldDB" id="A0A3Q1IMZ0"/>
<reference evidence="5" key="2">
    <citation type="submission" date="2025-08" db="UniProtKB">
        <authorList>
            <consortium name="Ensembl"/>
        </authorList>
    </citation>
    <scope>IDENTIFICATION</scope>
</reference>
<dbReference type="GO" id="GO:0009897">
    <property type="term" value="C:external side of plasma membrane"/>
    <property type="evidence" value="ECO:0007669"/>
    <property type="project" value="TreeGrafter"/>
</dbReference>